<accession>A0ABU4JQS1</accession>
<evidence type="ECO:0000313" key="1">
    <source>
        <dbReference type="EMBL" id="MDW8800324.1"/>
    </source>
</evidence>
<protein>
    <submittedName>
        <fullName evidence="1">DUF6323 family protein</fullName>
    </submittedName>
</protein>
<comment type="caution">
    <text evidence="1">The sequence shown here is derived from an EMBL/GenBank/DDBJ whole genome shotgun (WGS) entry which is preliminary data.</text>
</comment>
<sequence length="163" mass="19163">MNSIMAIPNSMIIKQAFIELQQINEKTLEYGLKLSDKDITAIIERRTEVLKGNGRVEFGGGIITKIISNFCDSPYILQHNYVEIIDDLIETFYYYKNETMEEISDEELISLMKEYFDNRCQGDIELLRYKYLDKIAHNIKYGVADYLDVDEDIERYEKGDEEE</sequence>
<reference evidence="1 2" key="1">
    <citation type="submission" date="2023-04" db="EMBL/GenBank/DDBJ databases">
        <title>Clostridium tannerae sp. nov., isolated from the fecal material of an alpaca.</title>
        <authorList>
            <person name="Miller S."/>
            <person name="Hendry M."/>
            <person name="King J."/>
            <person name="Sankaranarayanan K."/>
            <person name="Lawson P.A."/>
        </authorList>
    </citation>
    <scope>NUCLEOTIDE SEQUENCE [LARGE SCALE GENOMIC DNA]</scope>
    <source>
        <strain evidence="1 2">A1-XYC3</strain>
    </source>
</reference>
<dbReference type="RefSeq" id="WP_318796865.1">
    <property type="nucleotide sequence ID" value="NZ_JARUJP010000003.1"/>
</dbReference>
<dbReference type="Proteomes" id="UP001281656">
    <property type="component" value="Unassembled WGS sequence"/>
</dbReference>
<proteinExistence type="predicted"/>
<dbReference type="Pfam" id="PF19848">
    <property type="entry name" value="DUF6323"/>
    <property type="match status" value="1"/>
</dbReference>
<gene>
    <name evidence="1" type="ORF">P8V03_04055</name>
</gene>
<organism evidence="1 2">
    <name type="scientific">Clostridium tanneri</name>
    <dbReference type="NCBI Taxonomy" id="3037988"/>
    <lineage>
        <taxon>Bacteria</taxon>
        <taxon>Bacillati</taxon>
        <taxon>Bacillota</taxon>
        <taxon>Clostridia</taxon>
        <taxon>Eubacteriales</taxon>
        <taxon>Clostridiaceae</taxon>
        <taxon>Clostridium</taxon>
    </lineage>
</organism>
<name>A0ABU4JQS1_9CLOT</name>
<dbReference type="EMBL" id="JARUJP010000003">
    <property type="protein sequence ID" value="MDW8800324.1"/>
    <property type="molecule type" value="Genomic_DNA"/>
</dbReference>
<dbReference type="InterPro" id="IPR046286">
    <property type="entry name" value="DUF6323"/>
</dbReference>
<keyword evidence="2" id="KW-1185">Reference proteome</keyword>
<evidence type="ECO:0000313" key="2">
    <source>
        <dbReference type="Proteomes" id="UP001281656"/>
    </source>
</evidence>